<feature type="active site" description="Proton acceptor; specific for L-alanine" evidence="4">
    <location>
        <position position="270"/>
    </location>
</feature>
<gene>
    <name evidence="7" type="ORF">A3224_02330</name>
</gene>
<protein>
    <recommendedName>
        <fullName evidence="4">Alanine racemase</fullName>
        <ecNumber evidence="4">5.1.1.1</ecNumber>
    </recommendedName>
</protein>
<dbReference type="Proteomes" id="UP000076077">
    <property type="component" value="Chromosome"/>
</dbReference>
<dbReference type="InterPro" id="IPR009006">
    <property type="entry name" value="Ala_racemase/Decarboxylase_C"/>
</dbReference>
<dbReference type="UniPathway" id="UPA00042">
    <property type="reaction ID" value="UER00497"/>
</dbReference>
<evidence type="ECO:0000313" key="8">
    <source>
        <dbReference type="Proteomes" id="UP000076077"/>
    </source>
</evidence>
<keyword evidence="2 4" id="KW-0663">Pyridoxal phosphate</keyword>
<dbReference type="SUPFAM" id="SSF51419">
    <property type="entry name" value="PLP-binding barrel"/>
    <property type="match status" value="1"/>
</dbReference>
<dbReference type="InterPro" id="IPR011079">
    <property type="entry name" value="Ala_racemase_C"/>
</dbReference>
<dbReference type="HAMAP" id="MF_01201">
    <property type="entry name" value="Ala_racemase"/>
    <property type="match status" value="1"/>
</dbReference>
<comment type="pathway">
    <text evidence="4">Amino-acid biosynthesis; D-alanine biosynthesis; D-alanine from L-alanine: step 1/1.</text>
</comment>
<dbReference type="NCBIfam" id="TIGR00492">
    <property type="entry name" value="alr"/>
    <property type="match status" value="1"/>
</dbReference>
<dbReference type="Pfam" id="PF01168">
    <property type="entry name" value="Ala_racemase_N"/>
    <property type="match status" value="1"/>
</dbReference>
<dbReference type="CDD" id="cd00430">
    <property type="entry name" value="PLPDE_III_AR"/>
    <property type="match status" value="1"/>
</dbReference>
<dbReference type="KEGG" id="mthd:A3224_02330"/>
<organism evidence="7 8">
    <name type="scientific">Microbulbifer thermotolerans</name>
    <dbReference type="NCBI Taxonomy" id="252514"/>
    <lineage>
        <taxon>Bacteria</taxon>
        <taxon>Pseudomonadati</taxon>
        <taxon>Pseudomonadota</taxon>
        <taxon>Gammaproteobacteria</taxon>
        <taxon>Cellvibrionales</taxon>
        <taxon>Microbulbiferaceae</taxon>
        <taxon>Microbulbifer</taxon>
    </lineage>
</organism>
<proteinExistence type="inferred from homology"/>
<dbReference type="PROSITE" id="PS00395">
    <property type="entry name" value="ALANINE_RACEMASE"/>
    <property type="match status" value="1"/>
</dbReference>
<feature type="binding site" evidence="4 6">
    <location>
        <position position="144"/>
    </location>
    <ligand>
        <name>substrate</name>
    </ligand>
</feature>
<feature type="binding site" evidence="4 6">
    <location>
        <position position="318"/>
    </location>
    <ligand>
        <name>substrate</name>
    </ligand>
</feature>
<dbReference type="SUPFAM" id="SSF50621">
    <property type="entry name" value="Alanine racemase C-terminal domain-like"/>
    <property type="match status" value="1"/>
</dbReference>
<dbReference type="SMART" id="SM01005">
    <property type="entry name" value="Ala_racemase_C"/>
    <property type="match status" value="1"/>
</dbReference>
<evidence type="ECO:0000256" key="5">
    <source>
        <dbReference type="PIRSR" id="PIRSR600821-50"/>
    </source>
</evidence>
<accession>A0A143HJ85</accession>
<evidence type="ECO:0000256" key="1">
    <source>
        <dbReference type="ARBA" id="ARBA00001933"/>
    </source>
</evidence>
<dbReference type="GO" id="GO:0030632">
    <property type="term" value="P:D-alanine biosynthetic process"/>
    <property type="evidence" value="ECO:0007669"/>
    <property type="project" value="UniProtKB-UniRule"/>
</dbReference>
<evidence type="ECO:0000313" key="7">
    <source>
        <dbReference type="EMBL" id="AMX01567.1"/>
    </source>
</evidence>
<feature type="modified residue" description="N6-(pyridoxal phosphate)lysine" evidence="4 5">
    <location>
        <position position="45"/>
    </location>
</feature>
<dbReference type="GO" id="GO:0008784">
    <property type="term" value="F:alanine racemase activity"/>
    <property type="evidence" value="ECO:0007669"/>
    <property type="project" value="UniProtKB-UniRule"/>
</dbReference>
<dbReference type="Gene3D" id="2.40.37.10">
    <property type="entry name" value="Lyase, Ornithine Decarboxylase, Chain A, domain 1"/>
    <property type="match status" value="1"/>
</dbReference>
<dbReference type="GO" id="GO:0005829">
    <property type="term" value="C:cytosol"/>
    <property type="evidence" value="ECO:0007669"/>
    <property type="project" value="TreeGrafter"/>
</dbReference>
<dbReference type="PANTHER" id="PTHR30511:SF0">
    <property type="entry name" value="ALANINE RACEMASE, CATABOLIC-RELATED"/>
    <property type="match status" value="1"/>
</dbReference>
<dbReference type="InterPro" id="IPR020622">
    <property type="entry name" value="Ala_racemase_pyridoxalP-BS"/>
</dbReference>
<comment type="cofactor">
    <cofactor evidence="1 4 5">
        <name>pyridoxal 5'-phosphate</name>
        <dbReference type="ChEBI" id="CHEBI:597326"/>
    </cofactor>
</comment>
<dbReference type="EMBL" id="CP014864">
    <property type="protein sequence ID" value="AMX01567.1"/>
    <property type="molecule type" value="Genomic_DNA"/>
</dbReference>
<dbReference type="InterPro" id="IPR001608">
    <property type="entry name" value="Ala_racemase_N"/>
</dbReference>
<feature type="active site" description="Proton acceptor; specific for D-alanine" evidence="4">
    <location>
        <position position="45"/>
    </location>
</feature>
<reference evidence="8" key="1">
    <citation type="submission" date="2016-03" db="EMBL/GenBank/DDBJ databases">
        <authorList>
            <person name="Lee Y.-S."/>
            <person name="Choi Y.-L."/>
        </authorList>
    </citation>
    <scope>NUCLEOTIDE SEQUENCE [LARGE SCALE GENOMIC DNA]</scope>
    <source>
        <strain evidence="8">DAU221</strain>
    </source>
</reference>
<sequence length="377" mass="40982">MNAECSLGTDAREGVLTIDLRAIGDNYLHLRDSLAPGSRCGAVVKADAYGLGMVEVAPELYRQGCRDFFVATQTEGEVLGKCLGDDVNIVVLTGVRPGCEAACARARLIPVLFTVQQLRDWVAVSERIGVAAPCALKFDSGMTRLGMTEEEFEQLLEERELLQTADIRLVLSHLACADDPDHPQNALQLRRFKMAAERLRTLCPDVRLSLANSSGIFLGDAYHFDIARPGCALYGVNPLPGSPNPMRPVVTLQLPVLQKRHLSSTCQVGYGATQQAVAGSCLAVARGGYADGILRAQSGRGCGWACGRRLPMIGRVSMDSTIFDISALSENERDSLQYIEVLNKRLTVDEVAGYAGTIGYEILTSLGSRYHRRYLRS</sequence>
<dbReference type="STRING" id="252514.A3224_02330"/>
<dbReference type="GeneID" id="76606884"/>
<keyword evidence="3 4" id="KW-0413">Isomerase</keyword>
<evidence type="ECO:0000256" key="2">
    <source>
        <dbReference type="ARBA" id="ARBA00022898"/>
    </source>
</evidence>
<comment type="function">
    <text evidence="4">Catalyzes the interconversion of L-alanine and D-alanine. May also act on other amino acids.</text>
</comment>
<dbReference type="InterPro" id="IPR000821">
    <property type="entry name" value="Ala_racemase"/>
</dbReference>
<dbReference type="RefSeq" id="WP_067150955.1">
    <property type="nucleotide sequence ID" value="NZ_CP014864.1"/>
</dbReference>
<dbReference type="InterPro" id="IPR029066">
    <property type="entry name" value="PLP-binding_barrel"/>
</dbReference>
<dbReference type="GO" id="GO:0030170">
    <property type="term" value="F:pyridoxal phosphate binding"/>
    <property type="evidence" value="ECO:0007669"/>
    <property type="project" value="UniProtKB-UniRule"/>
</dbReference>
<dbReference type="Gene3D" id="3.20.20.10">
    <property type="entry name" value="Alanine racemase"/>
    <property type="match status" value="1"/>
</dbReference>
<dbReference type="PANTHER" id="PTHR30511">
    <property type="entry name" value="ALANINE RACEMASE"/>
    <property type="match status" value="1"/>
</dbReference>
<comment type="similarity">
    <text evidence="4">Belongs to the alanine racemase family.</text>
</comment>
<dbReference type="OrthoDB" id="9813814at2"/>
<dbReference type="Pfam" id="PF00842">
    <property type="entry name" value="Ala_racemase_C"/>
    <property type="match status" value="1"/>
</dbReference>
<evidence type="ECO:0000256" key="6">
    <source>
        <dbReference type="PIRSR" id="PIRSR600821-52"/>
    </source>
</evidence>
<dbReference type="EC" id="5.1.1.1" evidence="4"/>
<evidence type="ECO:0000256" key="3">
    <source>
        <dbReference type="ARBA" id="ARBA00023235"/>
    </source>
</evidence>
<name>A0A143HJ85_MICTH</name>
<evidence type="ECO:0000256" key="4">
    <source>
        <dbReference type="HAMAP-Rule" id="MF_01201"/>
    </source>
</evidence>
<comment type="catalytic activity">
    <reaction evidence="4">
        <text>L-alanine = D-alanine</text>
        <dbReference type="Rhea" id="RHEA:20249"/>
        <dbReference type="ChEBI" id="CHEBI:57416"/>
        <dbReference type="ChEBI" id="CHEBI:57972"/>
        <dbReference type="EC" id="5.1.1.1"/>
    </reaction>
</comment>
<keyword evidence="8" id="KW-1185">Reference proteome</keyword>
<dbReference type="AlphaFoldDB" id="A0A143HJ85"/>
<dbReference type="PRINTS" id="PR00992">
    <property type="entry name" value="ALARACEMASE"/>
</dbReference>